<feature type="compositionally biased region" description="Basic and acidic residues" evidence="2">
    <location>
        <begin position="371"/>
        <end position="381"/>
    </location>
</feature>
<proteinExistence type="predicted"/>
<feature type="region of interest" description="Disordered" evidence="2">
    <location>
        <begin position="334"/>
        <end position="414"/>
    </location>
</feature>
<gene>
    <name evidence="3" type="ORF">BZ3500_MVSOF-1268-A1-R1_CHR1-3G01810</name>
</gene>
<protein>
    <submittedName>
        <fullName evidence="3">BZ3500_MvSof-1268-A1-R1_Chr1-3g01810 protein</fullName>
    </submittedName>
</protein>
<evidence type="ECO:0000313" key="4">
    <source>
        <dbReference type="Proteomes" id="UP000249723"/>
    </source>
</evidence>
<evidence type="ECO:0000256" key="2">
    <source>
        <dbReference type="SAM" id="MobiDB-lite"/>
    </source>
</evidence>
<evidence type="ECO:0000256" key="1">
    <source>
        <dbReference type="SAM" id="Coils"/>
    </source>
</evidence>
<dbReference type="EMBL" id="FMWP01000014">
    <property type="protein sequence ID" value="SCZ90159.1"/>
    <property type="molecule type" value="Genomic_DNA"/>
</dbReference>
<feature type="coiled-coil region" evidence="1">
    <location>
        <begin position="114"/>
        <end position="141"/>
    </location>
</feature>
<keyword evidence="4" id="KW-1185">Reference proteome</keyword>
<accession>A0A2X0KBG0</accession>
<name>A0A2X0KBG0_9BASI</name>
<dbReference type="AlphaFoldDB" id="A0A2X0KBG0"/>
<evidence type="ECO:0000313" key="3">
    <source>
        <dbReference type="EMBL" id="SCZ90159.1"/>
    </source>
</evidence>
<feature type="compositionally biased region" description="Acidic residues" evidence="2">
    <location>
        <begin position="334"/>
        <end position="344"/>
    </location>
</feature>
<keyword evidence="1" id="KW-0175">Coiled coil</keyword>
<sequence length="519" mass="57698">MVLQDVSNLLSPSLQANNSLDTRMKTGTLAGPSTSALGPSTIALTDKTAPLALARMKLKDTKQERRVSPRLRKLSGIDVDTDTEIDSRRPAAIGSIETEISFSLDQGLTGAEVLVNAEERKEEARRTSAELERLATEYSQAAPEIAHLRNQLGVAHVSGASTDTHITQVWLNVRIPSAQSDVAHHEAELLVLREGLDCHALRIIELETDLASALASKEFHEAEIKTMRKSLQELEAGRAERERMIAQLTDQVKHLSERLTETSDEAESLRGELKDAQLRQQLQDEEGRNLIAAQEELEHAYDDAVAQLELWKREHGLLSDTEEEQTVNDIDNSIEEETEDDDDEHPCTDGSETLIDHRQRESQQTNSGTQERSEVRLHPAEDVTEEFDLVNVETDLTPPTPPAPSSSRSGGRHTFKSRLNKLVASESNLRAKPSRPPPHALRLFAEKELEDELADLRSQVETSAVPFVSDELTDLCRQFYSIDMAKVSRLQSVQGQIDERLSAIRLAATKLKAVQSFEA</sequence>
<reference evidence="4" key="1">
    <citation type="submission" date="2016-10" db="EMBL/GenBank/DDBJ databases">
        <authorList>
            <person name="Jeantristanb JTB J.-T."/>
            <person name="Ricardo R."/>
        </authorList>
    </citation>
    <scope>NUCLEOTIDE SEQUENCE [LARGE SCALE GENOMIC DNA]</scope>
</reference>
<feature type="coiled-coil region" evidence="1">
    <location>
        <begin position="203"/>
        <end position="314"/>
    </location>
</feature>
<organism evidence="3 4">
    <name type="scientific">Microbotryum saponariae</name>
    <dbReference type="NCBI Taxonomy" id="289078"/>
    <lineage>
        <taxon>Eukaryota</taxon>
        <taxon>Fungi</taxon>
        <taxon>Dikarya</taxon>
        <taxon>Basidiomycota</taxon>
        <taxon>Pucciniomycotina</taxon>
        <taxon>Microbotryomycetes</taxon>
        <taxon>Microbotryales</taxon>
        <taxon>Microbotryaceae</taxon>
        <taxon>Microbotryum</taxon>
    </lineage>
</organism>
<dbReference type="Proteomes" id="UP000249723">
    <property type="component" value="Unassembled WGS sequence"/>
</dbReference>
<dbReference type="OrthoDB" id="2537419at2759"/>